<evidence type="ECO:0000313" key="6">
    <source>
        <dbReference type="EMBL" id="SUZ12407.1"/>
    </source>
</evidence>
<dbReference type="Proteomes" id="UP000053110">
    <property type="component" value="Unassembled WGS sequence"/>
</dbReference>
<dbReference type="InterPro" id="IPR011009">
    <property type="entry name" value="Kinase-like_dom_sf"/>
</dbReference>
<dbReference type="Pfam" id="PF17667">
    <property type="entry name" value="Pkinase_fungal"/>
    <property type="match status" value="1"/>
</dbReference>
<dbReference type="Gene3D" id="1.10.510.10">
    <property type="entry name" value="Transferase(Phosphotransferase) domain 1"/>
    <property type="match status" value="1"/>
</dbReference>
<name>A0A061HJH6_BLUGR</name>
<evidence type="ECO:0000256" key="1">
    <source>
        <dbReference type="ARBA" id="ARBA00012513"/>
    </source>
</evidence>
<reference evidence="5" key="2">
    <citation type="submission" date="2013-01" db="EMBL/GenBank/DDBJ databases">
        <title>The wheat powdery mildew genome reveals unique evolution of an obligate biotroph.</title>
        <authorList>
            <person name="Oberhaensli S."/>
            <person name="Wicker T."/>
            <person name="Keller B."/>
        </authorList>
    </citation>
    <scope>NUCLEOTIDE SEQUENCE</scope>
    <source>
        <strain evidence="5">96224</strain>
    </source>
</reference>
<dbReference type="GO" id="GO:0004674">
    <property type="term" value="F:protein serine/threonine kinase activity"/>
    <property type="evidence" value="ECO:0007669"/>
    <property type="project" value="UniProtKB-EC"/>
</dbReference>
<dbReference type="PROSITE" id="PS00109">
    <property type="entry name" value="PROTEIN_KINASE_TYR"/>
    <property type="match status" value="1"/>
</dbReference>
<dbReference type="OrthoDB" id="3527946at2759"/>
<evidence type="ECO:0000256" key="3">
    <source>
        <dbReference type="ARBA" id="ARBA00048679"/>
    </source>
</evidence>
<evidence type="ECO:0000259" key="4">
    <source>
        <dbReference type="Pfam" id="PF17667"/>
    </source>
</evidence>
<accession>A0A061HJH6</accession>
<evidence type="ECO:0000313" key="5">
    <source>
        <dbReference type="EMBL" id="EPQ62943.1"/>
    </source>
</evidence>
<dbReference type="PANTHER" id="PTHR38248">
    <property type="entry name" value="FUNK1 6"/>
    <property type="match status" value="1"/>
</dbReference>
<dbReference type="EMBL" id="KE375143">
    <property type="protein sequence ID" value="EPQ62943.1"/>
    <property type="molecule type" value="Genomic_DNA"/>
</dbReference>
<feature type="non-terminal residue" evidence="6">
    <location>
        <position position="757"/>
    </location>
</feature>
<comment type="catalytic activity">
    <reaction evidence="3">
        <text>L-seryl-[protein] + ATP = O-phospho-L-seryl-[protein] + ADP + H(+)</text>
        <dbReference type="Rhea" id="RHEA:17989"/>
        <dbReference type="Rhea" id="RHEA-COMP:9863"/>
        <dbReference type="Rhea" id="RHEA-COMP:11604"/>
        <dbReference type="ChEBI" id="CHEBI:15378"/>
        <dbReference type="ChEBI" id="CHEBI:29999"/>
        <dbReference type="ChEBI" id="CHEBI:30616"/>
        <dbReference type="ChEBI" id="CHEBI:83421"/>
        <dbReference type="ChEBI" id="CHEBI:456216"/>
        <dbReference type="EC" id="2.7.11.1"/>
    </reaction>
</comment>
<dbReference type="InterPro" id="IPR040976">
    <property type="entry name" value="Pkinase_fungal"/>
</dbReference>
<dbReference type="HOGENOM" id="CLU_005513_3_0_1"/>
<evidence type="ECO:0000313" key="7">
    <source>
        <dbReference type="Proteomes" id="UP000053110"/>
    </source>
</evidence>
<dbReference type="SUPFAM" id="SSF56112">
    <property type="entry name" value="Protein kinase-like (PK-like)"/>
    <property type="match status" value="1"/>
</dbReference>
<organism evidence="6">
    <name type="scientific">Blumeria graminis f. sp. tritici 96224</name>
    <dbReference type="NCBI Taxonomy" id="1268274"/>
    <lineage>
        <taxon>Eukaryota</taxon>
        <taxon>Fungi</taxon>
        <taxon>Dikarya</taxon>
        <taxon>Ascomycota</taxon>
        <taxon>Pezizomycotina</taxon>
        <taxon>Leotiomycetes</taxon>
        <taxon>Erysiphales</taxon>
        <taxon>Erysiphaceae</taxon>
        <taxon>Blumeria</taxon>
    </lineage>
</organism>
<evidence type="ECO:0000256" key="2">
    <source>
        <dbReference type="ARBA" id="ARBA00047899"/>
    </source>
</evidence>
<dbReference type="PANTHER" id="PTHR38248:SF2">
    <property type="entry name" value="FUNK1 11"/>
    <property type="match status" value="1"/>
</dbReference>
<sequence length="757" mass="86254">MTPFIMSISPEVSEYITQNPLGSILSTFCDASKSHQQPTSSSISGKQIDENISRSAIQNLIQDITSHNVTKKLGSQNEYISSQLNLICINLNHGLELSIFEPLTTAIFGKSSDLIVWKAILQLVNDYADLPITLPRKFVQESNQSWEEYVAPLRQEFRYSSYENVGGFWEKYFEGRPWQEQCSLTYLNLSKTHNRDALGSFPHVITEKDTWQWLNSFQNRLLDRSLESSDLSPIGGPTPSQVSNAYASRGKYYRLKKIEDTNASRDNKRIDLFIKSQKQSSELPSSWNDVLVLGHMTDYFEDAYSRNNFYHLAISVREVFWAQPLRRFIHGFVLSHTKLQLWVFDRSGAIGSDIIEIWEEPERFIYALTAYTIMSDDELGLDSFVQRNSCKTSIIVNDDLTQQEREFEIDDKPFQVDDSVVSHGTTYHQTKDGEYVVKFSWRAAEQRSEAEYLKAAKSINGVTKLVGSRDIVSIKEIRSGLVFSPEMALQFPYPMNWCISGEIESHRNDANGPKTTKHLLIFEDQILTCVVSSPVGRPLSDFKTVNEFLTGMRDAIKAHWALFRDARILHRDISARNIILTDPNIFNGYSGMLSDLDNAIALEDDEKNIQGDSGVVIGTTVYLAIGILEAGSNPDTHGIEHTYRHDLESFFYVFLSICMCYGWNEKDKANIYFLSLWRPLDVESIFGDKCGRLSPRNFERTILDGFSPKFKNLKELAKKLRTTLFSDGILTKATPDDPEIMYAPILCAFDEALQTIP</sequence>
<protein>
    <recommendedName>
        <fullName evidence="1">non-specific serine/threonine protein kinase</fullName>
        <ecNumber evidence="1">2.7.11.1</ecNumber>
    </recommendedName>
</protein>
<dbReference type="EMBL" id="UIGY01000171">
    <property type="protein sequence ID" value="SUZ12407.1"/>
    <property type="molecule type" value="Genomic_DNA"/>
</dbReference>
<proteinExistence type="predicted"/>
<gene>
    <name evidence="5" type="ORF">BGT96224_A20536</name>
    <name evidence="6" type="ORF">BGT96224V2_LOCUS5563</name>
</gene>
<dbReference type="InterPro" id="IPR008266">
    <property type="entry name" value="Tyr_kinase_AS"/>
</dbReference>
<reference evidence="7" key="1">
    <citation type="journal article" date="2013" name="Nat. Genet.">
        <title>The wheat powdery mildew genome shows the unique evolution of an obligate biotroph.</title>
        <authorList>
            <person name="Wicker T."/>
            <person name="Oberhaensli S."/>
            <person name="Parlange F."/>
            <person name="Buchmann J.P."/>
            <person name="Shatalina M."/>
            <person name="Roffler S."/>
            <person name="Ben-David R."/>
            <person name="Dolezel J."/>
            <person name="Simkova H."/>
            <person name="Schulze-Lefert P."/>
            <person name="Spanu P.D."/>
            <person name="Bruggmann R."/>
            <person name="Amselem J."/>
            <person name="Quesneville H."/>
            <person name="Ver Loren van Themaat E."/>
            <person name="Paape T."/>
            <person name="Shimizu K.K."/>
            <person name="Keller B."/>
        </authorList>
    </citation>
    <scope>NUCLEOTIDE SEQUENCE [LARGE SCALE GENOMIC DNA]</scope>
    <source>
        <strain evidence="7">96224</strain>
    </source>
</reference>
<dbReference type="EC" id="2.7.11.1" evidence="1"/>
<reference evidence="6" key="3">
    <citation type="submission" date="2018-07" db="EMBL/GenBank/DDBJ databases">
        <authorList>
            <person name="Quirk P.G."/>
            <person name="Krulwich T.A."/>
        </authorList>
    </citation>
    <scope>NUCLEOTIDE SEQUENCE</scope>
    <source>
        <strain evidence="6">96224</strain>
    </source>
</reference>
<comment type="catalytic activity">
    <reaction evidence="2">
        <text>L-threonyl-[protein] + ATP = O-phospho-L-threonyl-[protein] + ADP + H(+)</text>
        <dbReference type="Rhea" id="RHEA:46608"/>
        <dbReference type="Rhea" id="RHEA-COMP:11060"/>
        <dbReference type="Rhea" id="RHEA-COMP:11605"/>
        <dbReference type="ChEBI" id="CHEBI:15378"/>
        <dbReference type="ChEBI" id="CHEBI:30013"/>
        <dbReference type="ChEBI" id="CHEBI:30616"/>
        <dbReference type="ChEBI" id="CHEBI:61977"/>
        <dbReference type="ChEBI" id="CHEBI:456216"/>
        <dbReference type="EC" id="2.7.11.1"/>
    </reaction>
</comment>
<dbReference type="AlphaFoldDB" id="A0A061HJH6"/>
<feature type="domain" description="Fungal-type protein kinase" evidence="4">
    <location>
        <begin position="270"/>
        <end position="658"/>
    </location>
</feature>